<dbReference type="GO" id="GO:0046872">
    <property type="term" value="F:metal ion binding"/>
    <property type="evidence" value="ECO:0007669"/>
    <property type="project" value="InterPro"/>
</dbReference>
<dbReference type="EMBL" id="RBKT01000001">
    <property type="protein sequence ID" value="RKR87973.1"/>
    <property type="molecule type" value="Genomic_DNA"/>
</dbReference>
<protein>
    <submittedName>
        <fullName evidence="4">Putative Zn-dependent peptidase</fullName>
    </submittedName>
</protein>
<dbReference type="SUPFAM" id="SSF63411">
    <property type="entry name" value="LuxS/MPP-like metallohydrolase"/>
    <property type="match status" value="2"/>
</dbReference>
<dbReference type="PANTHER" id="PTHR11851">
    <property type="entry name" value="METALLOPROTEASE"/>
    <property type="match status" value="1"/>
</dbReference>
<dbReference type="InterPro" id="IPR011765">
    <property type="entry name" value="Pept_M16_N"/>
</dbReference>
<evidence type="ECO:0000313" key="4">
    <source>
        <dbReference type="EMBL" id="RKR87973.1"/>
    </source>
</evidence>
<dbReference type="InterPro" id="IPR011249">
    <property type="entry name" value="Metalloenz_LuxS/M16"/>
</dbReference>
<dbReference type="AlphaFoldDB" id="A0A495JGG6"/>
<evidence type="ECO:0000259" key="3">
    <source>
        <dbReference type="Pfam" id="PF05193"/>
    </source>
</evidence>
<proteinExistence type="inferred from homology"/>
<dbReference type="Pfam" id="PF00675">
    <property type="entry name" value="Peptidase_M16"/>
    <property type="match status" value="1"/>
</dbReference>
<evidence type="ECO:0000259" key="2">
    <source>
        <dbReference type="Pfam" id="PF00675"/>
    </source>
</evidence>
<accession>A0A495JGG6</accession>
<comment type="caution">
    <text evidence="4">The sequence shown here is derived from an EMBL/GenBank/DDBJ whole genome shotgun (WGS) entry which is preliminary data.</text>
</comment>
<dbReference type="Proteomes" id="UP000277671">
    <property type="component" value="Unassembled WGS sequence"/>
</dbReference>
<dbReference type="InterPro" id="IPR007863">
    <property type="entry name" value="Peptidase_M16_C"/>
</dbReference>
<organism evidence="4 5">
    <name type="scientific">Micromonospora pisi</name>
    <dbReference type="NCBI Taxonomy" id="589240"/>
    <lineage>
        <taxon>Bacteria</taxon>
        <taxon>Bacillati</taxon>
        <taxon>Actinomycetota</taxon>
        <taxon>Actinomycetes</taxon>
        <taxon>Micromonosporales</taxon>
        <taxon>Micromonosporaceae</taxon>
        <taxon>Micromonospora</taxon>
    </lineage>
</organism>
<name>A0A495JGG6_9ACTN</name>
<sequence>MGAAIPPFGRPRRQSRPAFRWCTCATAVSGSDSVVPMPETGYPWPIETTRLDNGLRVVVSEDRSAPVVAVNLWYDVGSRHEPDGQTGFAHLFEHLMFEGSVNVAKTEHMKLIQGSGGSLNATTNPDRTNYFNTVPAEHLELVLWLEADRMGGLVPALTQETLDNQREVVKNERRQRYENVPYGDAWLRLLPLLYPPGHPYHHSTIGSMADLNAADLATFKDFHVTYYAPNNAVLTVVGDASSGEVFALAEKYFGRLAPRPDIPAAPDGLVVPATGVPAQETVHAEVPAPRVYLAHRTYPFGTPEYDAVTVLGTLLGSGRGSRLYQRLADGARLAQPDNVGAYGVDLAHAPAPLIITATARDGVSAEELTAGLTEVVDELADGGVTGAELDRARALLTTAWWRSLATVDGRADTLGRYATQFGDPARAADRLPGWLSVGADQLAEVAAEVLRPADRVTLTYLPEESA</sequence>
<gene>
    <name evidence="4" type="ORF">BDK92_2276</name>
</gene>
<evidence type="ECO:0000256" key="1">
    <source>
        <dbReference type="ARBA" id="ARBA00007261"/>
    </source>
</evidence>
<dbReference type="InterPro" id="IPR050361">
    <property type="entry name" value="MPP/UQCRC_Complex"/>
</dbReference>
<reference evidence="4 5" key="1">
    <citation type="submission" date="2018-10" db="EMBL/GenBank/DDBJ databases">
        <title>Sequencing the genomes of 1000 actinobacteria strains.</title>
        <authorList>
            <person name="Klenk H.-P."/>
        </authorList>
    </citation>
    <scope>NUCLEOTIDE SEQUENCE [LARGE SCALE GENOMIC DNA]</scope>
    <source>
        <strain evidence="4 5">DSM 45175</strain>
    </source>
</reference>
<dbReference type="PANTHER" id="PTHR11851:SF49">
    <property type="entry name" value="MITOCHONDRIAL-PROCESSING PEPTIDASE SUBUNIT ALPHA"/>
    <property type="match status" value="1"/>
</dbReference>
<comment type="similarity">
    <text evidence="1">Belongs to the peptidase M16 family.</text>
</comment>
<dbReference type="Gene3D" id="3.30.830.10">
    <property type="entry name" value="Metalloenzyme, LuxS/M16 peptidase-like"/>
    <property type="match status" value="2"/>
</dbReference>
<feature type="domain" description="Peptidase M16 C-terminal" evidence="3">
    <location>
        <begin position="216"/>
        <end position="396"/>
    </location>
</feature>
<feature type="domain" description="Peptidase M16 N-terminal" evidence="2">
    <location>
        <begin position="57"/>
        <end position="175"/>
    </location>
</feature>
<keyword evidence="5" id="KW-1185">Reference proteome</keyword>
<evidence type="ECO:0000313" key="5">
    <source>
        <dbReference type="Proteomes" id="UP000277671"/>
    </source>
</evidence>
<dbReference type="Pfam" id="PF05193">
    <property type="entry name" value="Peptidase_M16_C"/>
    <property type="match status" value="1"/>
</dbReference>